<evidence type="ECO:0000256" key="1">
    <source>
        <dbReference type="SAM" id="MobiDB-lite"/>
    </source>
</evidence>
<dbReference type="Proteomes" id="UP001296104">
    <property type="component" value="Unassembled WGS sequence"/>
</dbReference>
<dbReference type="PANTHER" id="PTHR42085">
    <property type="entry name" value="F-BOX DOMAIN-CONTAINING PROTEIN"/>
    <property type="match status" value="1"/>
</dbReference>
<comment type="caution">
    <text evidence="2">The sequence shown here is derived from an EMBL/GenBank/DDBJ whole genome shotgun (WGS) entry which is preliminary data.</text>
</comment>
<evidence type="ECO:0000313" key="2">
    <source>
        <dbReference type="EMBL" id="CAK4034768.1"/>
    </source>
</evidence>
<feature type="region of interest" description="Disordered" evidence="1">
    <location>
        <begin position="1"/>
        <end position="43"/>
    </location>
</feature>
<feature type="region of interest" description="Disordered" evidence="1">
    <location>
        <begin position="67"/>
        <end position="88"/>
    </location>
</feature>
<dbReference type="InterPro" id="IPR038883">
    <property type="entry name" value="AN11006-like"/>
</dbReference>
<feature type="compositionally biased region" description="Low complexity" evidence="1">
    <location>
        <begin position="221"/>
        <end position="253"/>
    </location>
</feature>
<keyword evidence="3" id="KW-1185">Reference proteome</keyword>
<feature type="region of interest" description="Disordered" evidence="1">
    <location>
        <begin position="144"/>
        <end position="283"/>
    </location>
</feature>
<gene>
    <name evidence="2" type="ORF">LECACI_7A009926</name>
</gene>
<dbReference type="EMBL" id="CAVMBE010000136">
    <property type="protein sequence ID" value="CAK4034768.1"/>
    <property type="molecule type" value="Genomic_DNA"/>
</dbReference>
<feature type="compositionally biased region" description="Low complexity" evidence="1">
    <location>
        <begin position="1"/>
        <end position="20"/>
    </location>
</feature>
<sequence length="463" mass="50836">MARTTAQTTSDTPAAASSAAHPKGVTKRRSTRINSKVSSRLAASASSNSYLQSMANEAAEVVAGAASSSCKGKGKGKVVEQPPSAEDDDWDMLEDIVNETPPANAVCPIIDKDTKPFPIMELPTEIRLEIYRACLTRPYNILLSKREQPPQPEPETEADKCSLTLSDSQSDADDTDEDASVRVSTRTRQQRASTFHSHNATRSPLTHAPRGLLSRGTRPIRLLSSRSAPGSSSGNTGNNNNNSAQSWQPQANNGVVFRPATSRPARRNVGNTRSVMVPPVNEPPRLQTEDPLLVNILRASKEIYKEARSVLYSENLFTLDLNTAMRTLACLHQRSRRQIKHVELEIPTYNEILERFQETVRLSLRYCSGLKKFVIDMPFTLPGADGSGTTGNTTVYANGFDILRWLPQECDVILTGNTCVEIDTVVNKHLQLAKTLDKVSRANFQYCNVHQYWGGLGVAEAAE</sequence>
<accession>A0AAI8Z965</accession>
<dbReference type="AlphaFoldDB" id="A0AAI8Z965"/>
<reference evidence="2" key="1">
    <citation type="submission" date="2023-11" db="EMBL/GenBank/DDBJ databases">
        <authorList>
            <person name="Alioto T."/>
            <person name="Alioto T."/>
            <person name="Gomez Garrido J."/>
        </authorList>
    </citation>
    <scope>NUCLEOTIDE SEQUENCE</scope>
</reference>
<feature type="compositionally biased region" description="Polar residues" evidence="1">
    <location>
        <begin position="182"/>
        <end position="204"/>
    </location>
</feature>
<name>A0AAI8Z965_9PEZI</name>
<dbReference type="PANTHER" id="PTHR42085:SF7">
    <property type="entry name" value="F-BOX DOMAIN-CONTAINING PROTEIN"/>
    <property type="match status" value="1"/>
</dbReference>
<organism evidence="2 3">
    <name type="scientific">Lecanosticta acicola</name>
    <dbReference type="NCBI Taxonomy" id="111012"/>
    <lineage>
        <taxon>Eukaryota</taxon>
        <taxon>Fungi</taxon>
        <taxon>Dikarya</taxon>
        <taxon>Ascomycota</taxon>
        <taxon>Pezizomycotina</taxon>
        <taxon>Dothideomycetes</taxon>
        <taxon>Dothideomycetidae</taxon>
        <taxon>Mycosphaerellales</taxon>
        <taxon>Mycosphaerellaceae</taxon>
        <taxon>Lecanosticta</taxon>
    </lineage>
</organism>
<proteinExistence type="predicted"/>
<evidence type="ECO:0000313" key="3">
    <source>
        <dbReference type="Proteomes" id="UP001296104"/>
    </source>
</evidence>
<protein>
    <submittedName>
        <fullName evidence="2">Uncharacterized protein</fullName>
    </submittedName>
</protein>